<dbReference type="AlphaFoldDB" id="A0A376B9I5"/>
<comment type="subcellular location">
    <subcellularLocation>
        <location evidence="2 10">Endoplasmic reticulum membrane</location>
        <topology evidence="2 10">Single-pass type I membrane protein</topology>
    </subcellularLocation>
</comment>
<evidence type="ECO:0000256" key="2">
    <source>
        <dbReference type="ARBA" id="ARBA00004115"/>
    </source>
</evidence>
<dbReference type="UniPathway" id="UPA00378"/>
<feature type="chain" id="PRO_5016486478" description="Dolichyl-diphosphooligosaccharide--protein glycosyltransferase subunit 1" evidence="10">
    <location>
        <begin position="19"/>
        <end position="469"/>
    </location>
</feature>
<dbReference type="GO" id="GO:0016740">
    <property type="term" value="F:transferase activity"/>
    <property type="evidence" value="ECO:0007669"/>
    <property type="project" value="UniProtKB-KW"/>
</dbReference>
<accession>A0A376B9I5</accession>
<evidence type="ECO:0000256" key="10">
    <source>
        <dbReference type="RuleBase" id="RU361143"/>
    </source>
</evidence>
<keyword evidence="5 10" id="KW-0812">Transmembrane</keyword>
<evidence type="ECO:0000256" key="5">
    <source>
        <dbReference type="ARBA" id="ARBA00022692"/>
    </source>
</evidence>
<organism evidence="11 12">
    <name type="scientific">Saccharomycodes ludwigii</name>
    <dbReference type="NCBI Taxonomy" id="36035"/>
    <lineage>
        <taxon>Eukaryota</taxon>
        <taxon>Fungi</taxon>
        <taxon>Dikarya</taxon>
        <taxon>Ascomycota</taxon>
        <taxon>Saccharomycotina</taxon>
        <taxon>Saccharomycetes</taxon>
        <taxon>Saccharomycodales</taxon>
        <taxon>Saccharomycodaceae</taxon>
        <taxon>Saccharomycodes</taxon>
    </lineage>
</organism>
<dbReference type="InterPro" id="IPR007676">
    <property type="entry name" value="Ribophorin_I"/>
</dbReference>
<gene>
    <name evidence="11" type="ORF">SCODWIG_03097</name>
</gene>
<comment type="pathway">
    <text evidence="3 10">Protein modification; protein glycosylation.</text>
</comment>
<dbReference type="EMBL" id="UFAJ01000658">
    <property type="protein sequence ID" value="SSD61336.1"/>
    <property type="molecule type" value="Genomic_DNA"/>
</dbReference>
<keyword evidence="6 10" id="KW-0732">Signal</keyword>
<name>A0A376B9I5_9ASCO</name>
<evidence type="ECO:0000256" key="4">
    <source>
        <dbReference type="ARBA" id="ARBA00008905"/>
    </source>
</evidence>
<proteinExistence type="inferred from homology"/>
<evidence type="ECO:0000313" key="12">
    <source>
        <dbReference type="Proteomes" id="UP000262825"/>
    </source>
</evidence>
<evidence type="ECO:0000313" key="11">
    <source>
        <dbReference type="EMBL" id="SSD61336.1"/>
    </source>
</evidence>
<keyword evidence="9 10" id="KW-0472">Membrane</keyword>
<keyword evidence="7 10" id="KW-0256">Endoplasmic reticulum</keyword>
<evidence type="ECO:0000256" key="6">
    <source>
        <dbReference type="ARBA" id="ARBA00022729"/>
    </source>
</evidence>
<protein>
    <recommendedName>
        <fullName evidence="10">Dolichyl-diphosphooligosaccharide--protein glycosyltransferase subunit 1</fullName>
    </recommendedName>
</protein>
<feature type="transmembrane region" description="Helical" evidence="10">
    <location>
        <begin position="439"/>
        <end position="460"/>
    </location>
</feature>
<comment type="function">
    <text evidence="1 10">Subunit of the oligosaccharyl transferase (OST) complex that catalyzes the initial transfer of a defined glycan (Glc(3)Man(9)GlcNAc(2) in eukaryotes) from the lipid carrier dolichol-pyrophosphate to an asparagine residue within an Asn-X-Ser/Thr consensus motif in nascent polypeptide chains, the first step in protein N-glycosylation. N-glycosylation occurs cotranslationally and the complex associates with the Sec61 complex at the channel-forming translocon complex that mediates protein translocation across the endoplasmic reticulum (ER). All subunits are required for a maximal enzyme activity.</text>
</comment>
<keyword evidence="12" id="KW-1185">Reference proteome</keyword>
<reference evidence="12" key="1">
    <citation type="submission" date="2018-06" db="EMBL/GenBank/DDBJ databases">
        <authorList>
            <person name="Guldener U."/>
        </authorList>
    </citation>
    <scope>NUCLEOTIDE SEQUENCE [LARGE SCALE GENOMIC DNA]</scope>
    <source>
        <strain evidence="12">UTAD17</strain>
    </source>
</reference>
<dbReference type="Proteomes" id="UP000262825">
    <property type="component" value="Unassembled WGS sequence"/>
</dbReference>
<dbReference type="GO" id="GO:0018279">
    <property type="term" value="P:protein N-linked glycosylation via asparagine"/>
    <property type="evidence" value="ECO:0007669"/>
    <property type="project" value="TreeGrafter"/>
</dbReference>
<comment type="similarity">
    <text evidence="4 10">Belongs to the OST1 family.</text>
</comment>
<dbReference type="VEuPathDB" id="FungiDB:SCODWIG_03097"/>
<dbReference type="GO" id="GO:0008250">
    <property type="term" value="C:oligosaccharyltransferase complex"/>
    <property type="evidence" value="ECO:0007669"/>
    <property type="project" value="UniProtKB-UniRule"/>
</dbReference>
<evidence type="ECO:0000256" key="3">
    <source>
        <dbReference type="ARBA" id="ARBA00004922"/>
    </source>
</evidence>
<evidence type="ECO:0000256" key="9">
    <source>
        <dbReference type="ARBA" id="ARBA00023136"/>
    </source>
</evidence>
<dbReference type="PANTHER" id="PTHR21049:SF0">
    <property type="entry name" value="DOLICHYL-DIPHOSPHOOLIGOSACCHARIDE--PROTEIN GLYCOSYLTRANSFERASE SUBUNIT 1"/>
    <property type="match status" value="1"/>
</dbReference>
<comment type="subunit">
    <text evidence="10">Component of the oligosaccharyltransferase (OST) complex.</text>
</comment>
<keyword evidence="11" id="KW-0808">Transferase</keyword>
<keyword evidence="8 10" id="KW-1133">Transmembrane helix</keyword>
<dbReference type="Pfam" id="PF04597">
    <property type="entry name" value="Ribophorin_I"/>
    <property type="match status" value="1"/>
</dbReference>
<sequence>MHFVWLFIISIFCSISQSQELAQQKWENLKVIRAFDLSKGHTIERLQLLIKNVGNEPLSEYSVPIDGDVYNKTAFFTAILPDSSAFLESGLSGEHSETVTVDGVAYYYGLVFLPTPIESGETVHISIVHTYNSIAKPFPEYIDMGADQNLKLTTNLYPNSFYPTLEYTLVLAGSNDIKINKLPKEASDPSLISKDETKTTIGPFTSISPLKTSKIDIVYSRNAPILRFSNLKREVWVSQWSSTVQFEEHYDAINDAAKLKDGFVRATWMSKQLAVVPRSHLAAFDVELPADSSAHYYTDAVGMITTWKRFGDRLLLKPRFPLFGGWKSNFTLGWTNDLSQFLHTVDNEEGIYLLSIPILNGPVDSTYDQIDLSVFLPEGSEVLDVTAPVNNPKITIDNKKSYFDLKQGHVKVTVEMKNLNDGLSQGTIFVRYKYNKDSFYMKPLSIGMNVFIALIAFFIMKRIDFSIEK</sequence>
<evidence type="ECO:0000256" key="7">
    <source>
        <dbReference type="ARBA" id="ARBA00022824"/>
    </source>
</evidence>
<feature type="signal peptide" evidence="10">
    <location>
        <begin position="1"/>
        <end position="18"/>
    </location>
</feature>
<evidence type="ECO:0000256" key="8">
    <source>
        <dbReference type="ARBA" id="ARBA00022989"/>
    </source>
</evidence>
<evidence type="ECO:0000256" key="1">
    <source>
        <dbReference type="ARBA" id="ARBA00002791"/>
    </source>
</evidence>
<dbReference type="PANTHER" id="PTHR21049">
    <property type="entry name" value="RIBOPHORIN I"/>
    <property type="match status" value="1"/>
</dbReference>